<dbReference type="AlphaFoldDB" id="A0A9X2MNR1"/>
<dbReference type="Gene3D" id="3.30.450.40">
    <property type="match status" value="1"/>
</dbReference>
<keyword evidence="2" id="KW-1185">Reference proteome</keyword>
<dbReference type="Proteomes" id="UP001141950">
    <property type="component" value="Unassembled WGS sequence"/>
</dbReference>
<dbReference type="SUPFAM" id="SSF55781">
    <property type="entry name" value="GAF domain-like"/>
    <property type="match status" value="1"/>
</dbReference>
<name>A0A9X2MNR1_9BACL</name>
<evidence type="ECO:0000313" key="2">
    <source>
        <dbReference type="Proteomes" id="UP001141950"/>
    </source>
</evidence>
<gene>
    <name evidence="1" type="ORF">NQZ67_09220</name>
</gene>
<proteinExistence type="predicted"/>
<evidence type="ECO:0008006" key="3">
    <source>
        <dbReference type="Google" id="ProtNLM"/>
    </source>
</evidence>
<dbReference type="EMBL" id="JANIPJ010000005">
    <property type="protein sequence ID" value="MCR2804056.1"/>
    <property type="molecule type" value="Genomic_DNA"/>
</dbReference>
<protein>
    <recommendedName>
        <fullName evidence="3">GAF domain-containing protein</fullName>
    </recommendedName>
</protein>
<sequence>MILKNEYPEIRLEAECLVSRTHSDFAAIALPSGSFGKMKWDIVIGSRSDRLERMKIKPGIGLGGMVLRHGMIYMVNHNQHPSMRKECPVMLAEKLESGMAFPLPLLSAESSCGVLLLGRRTDMYMEEDIAGVQLLLAEKLLKSRCFGRYDGTTIQ</sequence>
<accession>A0A9X2MNR1</accession>
<comment type="caution">
    <text evidence="1">The sequence shown here is derived from an EMBL/GenBank/DDBJ whole genome shotgun (WGS) entry which is preliminary data.</text>
</comment>
<organism evidence="1 2">
    <name type="scientific">Paenibacillus soyae</name>
    <dbReference type="NCBI Taxonomy" id="2969249"/>
    <lineage>
        <taxon>Bacteria</taxon>
        <taxon>Bacillati</taxon>
        <taxon>Bacillota</taxon>
        <taxon>Bacilli</taxon>
        <taxon>Bacillales</taxon>
        <taxon>Paenibacillaceae</taxon>
        <taxon>Paenibacillus</taxon>
    </lineage>
</organism>
<dbReference type="InterPro" id="IPR029016">
    <property type="entry name" value="GAF-like_dom_sf"/>
</dbReference>
<reference evidence="1" key="1">
    <citation type="submission" date="2022-08" db="EMBL/GenBank/DDBJ databases">
        <title>The genomic sequence of strain Paenibacillus sp. SCIV0701.</title>
        <authorList>
            <person name="Zhao H."/>
        </authorList>
    </citation>
    <scope>NUCLEOTIDE SEQUENCE</scope>
    <source>
        <strain evidence="1">SCIV0701</strain>
    </source>
</reference>
<dbReference type="RefSeq" id="WP_257444842.1">
    <property type="nucleotide sequence ID" value="NZ_JANIPJ010000005.1"/>
</dbReference>
<evidence type="ECO:0000313" key="1">
    <source>
        <dbReference type="EMBL" id="MCR2804056.1"/>
    </source>
</evidence>